<proteinExistence type="predicted"/>
<name>A0A1L3GHI0_SYNAC</name>
<keyword evidence="1" id="KW-1133">Transmembrane helix</keyword>
<dbReference type="Pfam" id="PF14341">
    <property type="entry name" value="PilX_N"/>
    <property type="match status" value="1"/>
</dbReference>
<evidence type="ECO:0000256" key="1">
    <source>
        <dbReference type="SAM" id="Phobius"/>
    </source>
</evidence>
<evidence type="ECO:0000259" key="2">
    <source>
        <dbReference type="Pfam" id="PF14341"/>
    </source>
</evidence>
<dbReference type="RefSeq" id="WP_072287242.1">
    <property type="nucleotide sequence ID" value="NZ_CP015518.1"/>
</dbReference>
<protein>
    <recommendedName>
        <fullName evidence="2">Type 4 fimbrial biogenesis protein PilX N-terminal domain-containing protein</fullName>
    </recommendedName>
</protein>
<evidence type="ECO:0000313" key="4">
    <source>
        <dbReference type="Proteomes" id="UP000182264"/>
    </source>
</evidence>
<dbReference type="AlphaFoldDB" id="A0A1L3GHI0"/>
<organism evidence="3 4">
    <name type="scientific">Syntrophotalea acetylenica</name>
    <name type="common">Pelobacter acetylenicus</name>
    <dbReference type="NCBI Taxonomy" id="29542"/>
    <lineage>
        <taxon>Bacteria</taxon>
        <taxon>Pseudomonadati</taxon>
        <taxon>Thermodesulfobacteriota</taxon>
        <taxon>Desulfuromonadia</taxon>
        <taxon>Desulfuromonadales</taxon>
        <taxon>Syntrophotaleaceae</taxon>
        <taxon>Syntrophotalea</taxon>
    </lineage>
</organism>
<accession>A0A1L3GHI0</accession>
<dbReference type="Proteomes" id="UP000182264">
    <property type="component" value="Chromosome"/>
</dbReference>
<dbReference type="InterPro" id="IPR025746">
    <property type="entry name" value="PilX_N_dom"/>
</dbReference>
<keyword evidence="1" id="KW-0472">Membrane</keyword>
<feature type="domain" description="Type 4 fimbrial biogenesis protein PilX N-terminal" evidence="2">
    <location>
        <begin position="10"/>
        <end position="60"/>
    </location>
</feature>
<dbReference type="EMBL" id="CP015518">
    <property type="protein sequence ID" value="APG25391.1"/>
    <property type="molecule type" value="Genomic_DNA"/>
</dbReference>
<dbReference type="STRING" id="29542.A6070_04445"/>
<sequence>MPAKIGRGQRGAALITAMVILTLLTVIGLAATNTSILETMISASDRTHTEALYTAEAGIEHLRRNFKTLFMDKNSSHIAAGIDPDWDFVLNGSQPDVAAATDTRYEGGAKWIIDAELGASYRYTVTVWNNDDGGGPTDDTDSVIFMRADARGPHGAAASVEISLFGGTSGGEALAGYGGQEGGGAGKNYNSNDAGAVSDFSLQID</sequence>
<evidence type="ECO:0000313" key="3">
    <source>
        <dbReference type="EMBL" id="APG25391.1"/>
    </source>
</evidence>
<feature type="transmembrane region" description="Helical" evidence="1">
    <location>
        <begin position="12"/>
        <end position="31"/>
    </location>
</feature>
<reference evidence="3 4" key="1">
    <citation type="journal article" date="2017" name="Genome Announc.">
        <title>Complete Genome Sequences of Two Acetylene-Fermenting Pelobacter acetylenicus Strains.</title>
        <authorList>
            <person name="Sutton J.M."/>
            <person name="Baesman S.M."/>
            <person name="Fierst J.L."/>
            <person name="Poret-Peterson A.T."/>
            <person name="Oremland R.S."/>
            <person name="Dunlap D.S."/>
            <person name="Akob D.M."/>
        </authorList>
    </citation>
    <scope>NUCLEOTIDE SEQUENCE [LARGE SCALE GENOMIC DNA]</scope>
    <source>
        <strain evidence="3 4">DSM 3247</strain>
    </source>
</reference>
<keyword evidence="4" id="KW-1185">Reference proteome</keyword>
<keyword evidence="1" id="KW-0812">Transmembrane</keyword>
<gene>
    <name evidence="3" type="ORF">A7E75_10440</name>
</gene>